<accession>A0ABU5ZQK3</accession>
<reference evidence="2" key="1">
    <citation type="submission" date="2023-12" db="EMBL/GenBank/DDBJ databases">
        <title>Fervidustalea candida gen. nov., sp. nov., a novel member of the family Paenibacillaceae isolated from a geothermal area.</title>
        <authorList>
            <person name="Li W.-J."/>
            <person name="Jiao J.-Y."/>
            <person name="Chen Y."/>
        </authorList>
    </citation>
    <scope>NUCLEOTIDE SEQUENCE</scope>
    <source>
        <strain evidence="2">SYSU GA230002</strain>
    </source>
</reference>
<gene>
    <name evidence="2" type="ORF">VF724_18905</name>
</gene>
<dbReference type="Pfam" id="PF04309">
    <property type="entry name" value="G3P_antiterm"/>
    <property type="match status" value="1"/>
</dbReference>
<keyword evidence="1" id="KW-0319">Glycerol metabolism</keyword>
<dbReference type="Gene3D" id="3.20.20.70">
    <property type="entry name" value="Aldolase class I"/>
    <property type="match status" value="1"/>
</dbReference>
<keyword evidence="1" id="KW-0805">Transcription regulation</keyword>
<dbReference type="PANTHER" id="PTHR35787:SF1">
    <property type="entry name" value="GLYCEROL UPTAKE OPERON ANTITERMINATOR REGULATORY PROTEIN"/>
    <property type="match status" value="1"/>
</dbReference>
<dbReference type="PANTHER" id="PTHR35787">
    <property type="entry name" value="GLYCEROL UPTAKE OPERON ANTITERMINATOR REGULATORY PROTEIN"/>
    <property type="match status" value="1"/>
</dbReference>
<dbReference type="Proteomes" id="UP001310386">
    <property type="component" value="Unassembled WGS sequence"/>
</dbReference>
<dbReference type="SUPFAM" id="SSF110391">
    <property type="entry name" value="GlpP-like"/>
    <property type="match status" value="1"/>
</dbReference>
<proteinExistence type="predicted"/>
<comment type="function">
    <text evidence="1">Regulates expression of the glpD operon. In the presence of glycerol 3-phosphate (G3P) causes antitermination of transcription of glpD at the inverted repeat of the leader region to enhance its transcription. Binds and stabilizes glpD leader mRNA.</text>
</comment>
<dbReference type="InterPro" id="IPR006699">
    <property type="entry name" value="GlpP"/>
</dbReference>
<evidence type="ECO:0000256" key="1">
    <source>
        <dbReference type="PIRNR" id="PIRNR016897"/>
    </source>
</evidence>
<sequence>MAERISLFQKNSVIAAVRDIKLIEKAASSPVQSIFLMTGDIFTIDQCVVTAKAYKKSIYLHVDLIRGVANDKEGIKYLAQKVKPDGIVSTKNQLIQTAKKEGLFAVQHLFLLDTLAYETGIRNILDVKPDAVEIMPGLMPRVIREMSRVLKCPIIAAGLIKSREEALQAVNAGARAVAIGDAEHWTLNLAEQ</sequence>
<comment type="caution">
    <text evidence="2">The sequence shown here is derived from an EMBL/GenBank/DDBJ whole genome shotgun (WGS) entry which is preliminary data.</text>
</comment>
<dbReference type="PIRSF" id="PIRSF016897">
    <property type="entry name" value="GlpP"/>
    <property type="match status" value="1"/>
</dbReference>
<name>A0ABU5ZQK3_9BACL</name>
<protein>
    <recommendedName>
        <fullName evidence="1">Glycerol uptake operon antiterminator regulatory protein</fullName>
    </recommendedName>
</protein>
<keyword evidence="3" id="KW-1185">Reference proteome</keyword>
<keyword evidence="1" id="KW-0804">Transcription</keyword>
<dbReference type="EMBL" id="JAYJLD010000046">
    <property type="protein sequence ID" value="MEB3103710.1"/>
    <property type="molecule type" value="Genomic_DNA"/>
</dbReference>
<organism evidence="2 3">
    <name type="scientific">Ferviditalea candida</name>
    <dbReference type="NCBI Taxonomy" id="3108399"/>
    <lineage>
        <taxon>Bacteria</taxon>
        <taxon>Bacillati</taxon>
        <taxon>Bacillota</taxon>
        <taxon>Bacilli</taxon>
        <taxon>Bacillales</taxon>
        <taxon>Paenibacillaceae</taxon>
        <taxon>Ferviditalea</taxon>
    </lineage>
</organism>
<keyword evidence="1" id="KW-0694">RNA-binding</keyword>
<dbReference type="RefSeq" id="WP_371755836.1">
    <property type="nucleotide sequence ID" value="NZ_JAYJLD010000046.1"/>
</dbReference>
<dbReference type="InterPro" id="IPR013785">
    <property type="entry name" value="Aldolase_TIM"/>
</dbReference>
<evidence type="ECO:0000313" key="2">
    <source>
        <dbReference type="EMBL" id="MEB3103710.1"/>
    </source>
</evidence>
<evidence type="ECO:0000313" key="3">
    <source>
        <dbReference type="Proteomes" id="UP001310386"/>
    </source>
</evidence>